<dbReference type="InterPro" id="IPR006680">
    <property type="entry name" value="Amidohydro-rel"/>
</dbReference>
<dbReference type="PANTHER" id="PTHR43794">
    <property type="entry name" value="AMINOHYDROLASE SSNA-RELATED"/>
    <property type="match status" value="1"/>
</dbReference>
<dbReference type="Gene3D" id="2.30.40.10">
    <property type="entry name" value="Urease, subunit C, domain 1"/>
    <property type="match status" value="1"/>
</dbReference>
<reference evidence="4 6" key="1">
    <citation type="submission" date="2017-09" db="EMBL/GenBank/DDBJ databases">
        <title>Genomics of the genus Arcobacter.</title>
        <authorList>
            <person name="Perez-Cataluna A."/>
            <person name="Figueras M.J."/>
            <person name="Salas-Masso N."/>
        </authorList>
    </citation>
    <scope>NUCLEOTIDE SEQUENCE [LARGE SCALE GENOMIC DNA]</scope>
    <source>
        <strain evidence="4 6">CECT 7837</strain>
    </source>
</reference>
<dbReference type="InterPro" id="IPR050287">
    <property type="entry name" value="MTA/SAH_deaminase"/>
</dbReference>
<dbReference type="EMBL" id="CP032097">
    <property type="protein sequence ID" value="AXX94331.1"/>
    <property type="molecule type" value="Genomic_DNA"/>
</dbReference>
<keyword evidence="1 3" id="KW-0378">Hydrolase</keyword>
<feature type="domain" description="Amidohydrolase-related" evidence="2">
    <location>
        <begin position="56"/>
        <end position="405"/>
    </location>
</feature>
<accession>A0A347U653</accession>
<organism evidence="4 6">
    <name type="scientific">Arcobacter ellisii</name>
    <dbReference type="NCBI Taxonomy" id="913109"/>
    <lineage>
        <taxon>Bacteria</taxon>
        <taxon>Pseudomonadati</taxon>
        <taxon>Campylobacterota</taxon>
        <taxon>Epsilonproteobacteria</taxon>
        <taxon>Campylobacterales</taxon>
        <taxon>Arcobacteraceae</taxon>
        <taxon>Arcobacter</taxon>
    </lineage>
</organism>
<dbReference type="RefSeq" id="WP_118916564.1">
    <property type="nucleotide sequence ID" value="NZ_CP032097.1"/>
</dbReference>
<evidence type="ECO:0000259" key="2">
    <source>
        <dbReference type="Pfam" id="PF01979"/>
    </source>
</evidence>
<evidence type="ECO:0000313" key="5">
    <source>
        <dbReference type="Proteomes" id="UP000262582"/>
    </source>
</evidence>
<dbReference type="EMBL" id="NXIG01000005">
    <property type="protein sequence ID" value="RXI31034.1"/>
    <property type="molecule type" value="Genomic_DNA"/>
</dbReference>
<reference evidence="3 5" key="2">
    <citation type="submission" date="2018-08" db="EMBL/GenBank/DDBJ databases">
        <title>Complete genome of the Arcobacter ellisii type strain LMG 26155.</title>
        <authorList>
            <person name="Miller W.G."/>
            <person name="Yee E."/>
            <person name="Bono J.L."/>
        </authorList>
    </citation>
    <scope>NUCLEOTIDE SEQUENCE [LARGE SCALE GENOMIC DNA]</scope>
    <source>
        <strain evidence="3 5">LMG 26155</strain>
    </source>
</reference>
<evidence type="ECO:0000313" key="3">
    <source>
        <dbReference type="EMBL" id="AXX94331.1"/>
    </source>
</evidence>
<dbReference type="KEGG" id="aell:AELL_0642"/>
<evidence type="ECO:0000313" key="4">
    <source>
        <dbReference type="EMBL" id="RXI31034.1"/>
    </source>
</evidence>
<dbReference type="SUPFAM" id="SSF51338">
    <property type="entry name" value="Composite domain of metallo-dependent hydrolases"/>
    <property type="match status" value="1"/>
</dbReference>
<dbReference type="InterPro" id="IPR011059">
    <property type="entry name" value="Metal-dep_hydrolase_composite"/>
</dbReference>
<dbReference type="PANTHER" id="PTHR43794:SF11">
    <property type="entry name" value="AMIDOHYDROLASE-RELATED DOMAIN-CONTAINING PROTEIN"/>
    <property type="match status" value="1"/>
</dbReference>
<evidence type="ECO:0000313" key="6">
    <source>
        <dbReference type="Proteomes" id="UP000290588"/>
    </source>
</evidence>
<name>A0A347U653_9BACT</name>
<gene>
    <name evidence="3" type="ORF">AELL_0642</name>
    <name evidence="4" type="ORF">CP962_06085</name>
</gene>
<keyword evidence="5" id="KW-1185">Reference proteome</keyword>
<dbReference type="SUPFAM" id="SSF51556">
    <property type="entry name" value="Metallo-dependent hydrolases"/>
    <property type="match status" value="1"/>
</dbReference>
<sequence length="407" mass="46014">MKIISANWIVTCDENDSIIKDGAIVFDDKIIEIDSLDKIEKKYPNIEINKLENNSVLMPGLINSHVHLEFSGNSTTLKYGNFYSWLTSVIKHREDLINKADKKLISLKLEKMKRTGTTTIGAISSYSFELEACLKSPINKVFFCEVIGSKGDMIDTLFADFKSRLNNAKKFASKNFIPAIAIHSPYSVHPFLVRETLNLARNENLAVSSHFLESREEFEWLHKDEGSFLEFFKNFLNQEKAVSKPMEFLNLFSNIKNLSFTHCVEVSNNDLEKIKELGASINHCVTSNRLLNNTKLDLDRLGEIPFTIGTDGLSSNNSLSMFDELRNALMAHYDKNVIEFSKKLIKAATVNGSRALGLNKGVIGKDFDSDIISFSLPDNLEDVEDLYMQIILHTKFVDNVIIGGEYV</sequence>
<dbReference type="Gene3D" id="3.20.20.140">
    <property type="entry name" value="Metal-dependent hydrolases"/>
    <property type="match status" value="1"/>
</dbReference>
<dbReference type="NCBIfam" id="NF006269">
    <property type="entry name" value="PRK08418.1"/>
    <property type="match status" value="1"/>
</dbReference>
<dbReference type="GO" id="GO:0016810">
    <property type="term" value="F:hydrolase activity, acting on carbon-nitrogen (but not peptide) bonds"/>
    <property type="evidence" value="ECO:0007669"/>
    <property type="project" value="InterPro"/>
</dbReference>
<dbReference type="OrthoDB" id="9807210at2"/>
<protein>
    <submittedName>
        <fullName evidence="4">Chlorohydrolase</fullName>
    </submittedName>
    <submittedName>
        <fullName evidence="3">Metallo-dependent hydrolase, subgroup D</fullName>
    </submittedName>
</protein>
<dbReference type="Proteomes" id="UP000290588">
    <property type="component" value="Unassembled WGS sequence"/>
</dbReference>
<dbReference type="InterPro" id="IPR032466">
    <property type="entry name" value="Metal_Hydrolase"/>
</dbReference>
<dbReference type="Pfam" id="PF01979">
    <property type="entry name" value="Amidohydro_1"/>
    <property type="match status" value="1"/>
</dbReference>
<evidence type="ECO:0000256" key="1">
    <source>
        <dbReference type="ARBA" id="ARBA00022801"/>
    </source>
</evidence>
<dbReference type="Proteomes" id="UP000262582">
    <property type="component" value="Chromosome"/>
</dbReference>
<dbReference type="AlphaFoldDB" id="A0A347U653"/>
<proteinExistence type="predicted"/>